<dbReference type="Pfam" id="PF13855">
    <property type="entry name" value="LRR_8"/>
    <property type="match status" value="1"/>
</dbReference>
<dbReference type="Gene3D" id="3.80.10.10">
    <property type="entry name" value="Ribonuclease Inhibitor"/>
    <property type="match status" value="1"/>
</dbReference>
<organism evidence="5 6">
    <name type="scientific">Dimorphilus gyrociliatus</name>
    <dbReference type="NCBI Taxonomy" id="2664684"/>
    <lineage>
        <taxon>Eukaryota</taxon>
        <taxon>Metazoa</taxon>
        <taxon>Spiralia</taxon>
        <taxon>Lophotrochozoa</taxon>
        <taxon>Annelida</taxon>
        <taxon>Polychaeta</taxon>
        <taxon>Polychaeta incertae sedis</taxon>
        <taxon>Dinophilidae</taxon>
        <taxon>Dimorphilus</taxon>
    </lineage>
</organism>
<gene>
    <name evidence="5" type="ORF">DGYR_LOCUS8003</name>
</gene>
<dbReference type="InterPro" id="IPR050216">
    <property type="entry name" value="LRR_domain-containing"/>
</dbReference>
<dbReference type="EMBL" id="CAJFCJ010000011">
    <property type="protein sequence ID" value="CAD5119816.1"/>
    <property type="molecule type" value="Genomic_DNA"/>
</dbReference>
<evidence type="ECO:0000256" key="1">
    <source>
        <dbReference type="ARBA" id="ARBA00022614"/>
    </source>
</evidence>
<proteinExistence type="predicted"/>
<name>A0A7I8VW90_9ANNE</name>
<dbReference type="SUPFAM" id="SSF52058">
    <property type="entry name" value="L domain-like"/>
    <property type="match status" value="1"/>
</dbReference>
<dbReference type="Proteomes" id="UP000549394">
    <property type="component" value="Unassembled WGS sequence"/>
</dbReference>
<dbReference type="InterPro" id="IPR057437">
    <property type="entry name" value="PIF1/LRR1_PH"/>
</dbReference>
<evidence type="ECO:0000259" key="4">
    <source>
        <dbReference type="Pfam" id="PF25344"/>
    </source>
</evidence>
<protein>
    <submittedName>
        <fullName evidence="5">DgyrCDS8400</fullName>
    </submittedName>
</protein>
<sequence length="416" mass="46586">MKLVCSIDMRKRSMGCSVGQTKKGKSVVSIGYMSATSKEPQLSICTKQDKRGSAFRIRNNLLKVHTKFVSEGKATISLNEPEMDICISHADKENLQKFLNALKAVLTNKEFGINDFKIIKPVTAKNVKNLQSSLSITDKKNYPIIKNFPSQLEKLEVSCDLKKIDNRIFQLKRLSTLNLSLNVISTLPEFNKETLQNLSTLMLNSNQLCNLPESIAVLKTLATVSLKSNNFTKFPTVLFDLPRLRELHLDDNNIQKVPNGIARLKRCLKELTLSNCSLEEVAADIRFLKLNHLDLSNNPKIATTYDFGSIIGSSEVEGMFPSLFELTASLIAVSEINTRILPKTLQKSLADYDYCIKCLRSGCVVMYETARYVWPLRKISAVYLAVNDVGCNTIITQSRICLRCASKSINEVAIIC</sequence>
<keyword evidence="2" id="KW-0677">Repeat</keyword>
<dbReference type="InterPro" id="IPR003591">
    <property type="entry name" value="Leu-rich_rpt_typical-subtyp"/>
</dbReference>
<accession>A0A7I8VW90</accession>
<evidence type="ECO:0000256" key="3">
    <source>
        <dbReference type="ARBA" id="ARBA00023242"/>
    </source>
</evidence>
<evidence type="ECO:0000313" key="5">
    <source>
        <dbReference type="EMBL" id="CAD5119816.1"/>
    </source>
</evidence>
<comment type="caution">
    <text evidence="5">The sequence shown here is derived from an EMBL/GenBank/DDBJ whole genome shotgun (WGS) entry which is preliminary data.</text>
</comment>
<dbReference type="GO" id="GO:0005737">
    <property type="term" value="C:cytoplasm"/>
    <property type="evidence" value="ECO:0007669"/>
    <property type="project" value="TreeGrafter"/>
</dbReference>
<dbReference type="PANTHER" id="PTHR48051">
    <property type="match status" value="1"/>
</dbReference>
<dbReference type="PANTHER" id="PTHR48051:SF52">
    <property type="entry name" value="LEUCINE-RICH REPEAT PROTEIN 1"/>
    <property type="match status" value="1"/>
</dbReference>
<reference evidence="5 6" key="1">
    <citation type="submission" date="2020-08" db="EMBL/GenBank/DDBJ databases">
        <authorList>
            <person name="Hejnol A."/>
        </authorList>
    </citation>
    <scope>NUCLEOTIDE SEQUENCE [LARGE SCALE GENOMIC DNA]</scope>
</reference>
<dbReference type="Pfam" id="PF25344">
    <property type="entry name" value="PH_LRR1"/>
    <property type="match status" value="1"/>
</dbReference>
<evidence type="ECO:0000256" key="2">
    <source>
        <dbReference type="ARBA" id="ARBA00022737"/>
    </source>
</evidence>
<keyword evidence="6" id="KW-1185">Reference proteome</keyword>
<dbReference type="InterPro" id="IPR001611">
    <property type="entry name" value="Leu-rich_rpt"/>
</dbReference>
<dbReference type="PROSITE" id="PS51450">
    <property type="entry name" value="LRR"/>
    <property type="match status" value="2"/>
</dbReference>
<keyword evidence="3" id="KW-0539">Nucleus</keyword>
<feature type="domain" description="PIF1/LRR1 pleckstrin homology" evidence="4">
    <location>
        <begin position="1"/>
        <end position="112"/>
    </location>
</feature>
<dbReference type="AlphaFoldDB" id="A0A7I8VW90"/>
<evidence type="ECO:0000313" key="6">
    <source>
        <dbReference type="Proteomes" id="UP000549394"/>
    </source>
</evidence>
<keyword evidence="1" id="KW-0433">Leucine-rich repeat</keyword>
<dbReference type="InterPro" id="IPR032675">
    <property type="entry name" value="LRR_dom_sf"/>
</dbReference>
<dbReference type="OrthoDB" id="17912at2759"/>
<dbReference type="SMART" id="SM00369">
    <property type="entry name" value="LRR_TYP"/>
    <property type="match status" value="3"/>
</dbReference>